<feature type="region of interest" description="Disordered" evidence="1">
    <location>
        <begin position="27"/>
        <end position="57"/>
    </location>
</feature>
<feature type="compositionally biased region" description="Low complexity" evidence="1">
    <location>
        <begin position="36"/>
        <end position="57"/>
    </location>
</feature>
<evidence type="ECO:0000313" key="3">
    <source>
        <dbReference type="Proteomes" id="UP000030663"/>
    </source>
</evidence>
<dbReference type="EMBL" id="KI979734">
    <property type="protein sequence ID" value="EXK75894.1"/>
    <property type="molecule type" value="Genomic_DNA"/>
</dbReference>
<organism evidence="2 3">
    <name type="scientific">Fusarium oxysporum f. sp. raphani 54005</name>
    <dbReference type="NCBI Taxonomy" id="1089458"/>
    <lineage>
        <taxon>Eukaryota</taxon>
        <taxon>Fungi</taxon>
        <taxon>Dikarya</taxon>
        <taxon>Ascomycota</taxon>
        <taxon>Pezizomycotina</taxon>
        <taxon>Sordariomycetes</taxon>
        <taxon>Hypocreomycetidae</taxon>
        <taxon>Hypocreales</taxon>
        <taxon>Nectriaceae</taxon>
        <taxon>Fusarium</taxon>
        <taxon>Fusarium oxysporum species complex</taxon>
    </lineage>
</organism>
<gene>
    <name evidence="2" type="ORF">FOQG_19342</name>
</gene>
<dbReference type="Proteomes" id="UP000030663">
    <property type="component" value="Unassembled WGS sequence"/>
</dbReference>
<keyword evidence="3" id="KW-1185">Reference proteome</keyword>
<dbReference type="AlphaFoldDB" id="X0BBL1"/>
<evidence type="ECO:0000256" key="1">
    <source>
        <dbReference type="SAM" id="MobiDB-lite"/>
    </source>
</evidence>
<protein>
    <submittedName>
        <fullName evidence="2">Uncharacterized protein</fullName>
    </submittedName>
</protein>
<proteinExistence type="predicted"/>
<evidence type="ECO:0000313" key="2">
    <source>
        <dbReference type="EMBL" id="EXK75894.1"/>
    </source>
</evidence>
<sequence>MLLPRFVMTWPNRKRQISAIGLHSASRTPMGSLSVSFRPETSTTSTPSFSTRIGILM</sequence>
<accession>X0BBL1</accession>
<reference evidence="2 3" key="1">
    <citation type="submission" date="2011-11" db="EMBL/GenBank/DDBJ databases">
        <title>The Genome Sequence of Fusarium oxysporum PHW815.</title>
        <authorList>
            <consortium name="The Broad Institute Genome Sequencing Platform"/>
            <person name="Ma L.-J."/>
            <person name="Gale L.R."/>
            <person name="Schwartz D.C."/>
            <person name="Zhou S."/>
            <person name="Corby-Kistler H."/>
            <person name="Young S.K."/>
            <person name="Zeng Q."/>
            <person name="Gargeya S."/>
            <person name="Fitzgerald M."/>
            <person name="Haas B."/>
            <person name="Abouelleil A."/>
            <person name="Alvarado L."/>
            <person name="Arachchi H.M."/>
            <person name="Berlin A."/>
            <person name="Brown A."/>
            <person name="Chapman S.B."/>
            <person name="Chen Z."/>
            <person name="Dunbar C."/>
            <person name="Freedman E."/>
            <person name="Gearin G."/>
            <person name="Goldberg J."/>
            <person name="Griggs A."/>
            <person name="Gujja S."/>
            <person name="Heiman D."/>
            <person name="Howarth C."/>
            <person name="Larson L."/>
            <person name="Lui A."/>
            <person name="MacDonald P.J.P."/>
            <person name="Montmayeur A."/>
            <person name="Murphy C."/>
            <person name="Neiman D."/>
            <person name="Pearson M."/>
            <person name="Priest M."/>
            <person name="Roberts A."/>
            <person name="Saif S."/>
            <person name="Shea T."/>
            <person name="Shenoy N."/>
            <person name="Sisk P."/>
            <person name="Stolte C."/>
            <person name="Sykes S."/>
            <person name="Wortman J."/>
            <person name="Nusbaum C."/>
            <person name="Birren B."/>
        </authorList>
    </citation>
    <scope>NUCLEOTIDE SEQUENCE [LARGE SCALE GENOMIC DNA]</scope>
    <source>
        <strain evidence="2 3">54005</strain>
    </source>
</reference>
<dbReference type="HOGENOM" id="CLU_2996589_0_0_1"/>
<name>X0BBL1_FUSOX</name>